<dbReference type="InterPro" id="IPR011989">
    <property type="entry name" value="ARM-like"/>
</dbReference>
<dbReference type="InterPro" id="IPR016024">
    <property type="entry name" value="ARM-type_fold"/>
</dbReference>
<protein>
    <recommendedName>
        <fullName evidence="3">Leucine rich repeat variant</fullName>
    </recommendedName>
</protein>
<keyword evidence="2" id="KW-1185">Reference proteome</keyword>
<dbReference type="EMBL" id="JBHTMK010000079">
    <property type="protein sequence ID" value="MFD1374033.1"/>
    <property type="molecule type" value="Genomic_DNA"/>
</dbReference>
<reference evidence="2" key="1">
    <citation type="journal article" date="2019" name="Int. J. Syst. Evol. Microbiol.">
        <title>The Global Catalogue of Microorganisms (GCM) 10K type strain sequencing project: providing services to taxonomists for standard genome sequencing and annotation.</title>
        <authorList>
            <consortium name="The Broad Institute Genomics Platform"/>
            <consortium name="The Broad Institute Genome Sequencing Center for Infectious Disease"/>
            <person name="Wu L."/>
            <person name="Ma J."/>
        </authorList>
    </citation>
    <scope>NUCLEOTIDE SEQUENCE [LARGE SCALE GENOMIC DNA]</scope>
    <source>
        <strain evidence="2">CCM 7526</strain>
    </source>
</reference>
<evidence type="ECO:0000313" key="2">
    <source>
        <dbReference type="Proteomes" id="UP001597183"/>
    </source>
</evidence>
<sequence length="481" mass="53073">MDREQVVRGLAQNPSVPADALLHLLRARPDALGRGIFGRATLPKPVQEAMAVHPSRKIRSALAGHPDADLVLRAALLTDDDWLVRLNVLTARDHPPLPADALIRVMSEACDLTAESLLTAPEFFEEILFAPPSRLDFAARHPDPRVRLHVTYARSEMLLDDPDPQVATAAAEAHTERNRPRVPADLPQQHCHAFWTTLHLPLSRELAEQVVASGDLEAMASVAANPTTPPDLIETLSRHPHGPIREALTHQDLIPEQVRRLAHDADPTVRRAIATRPGLPDDLIRSLAADPDQAVRTAIEEYAYVDDDDRAALELSETDLPRAIRWARSDNPRLRRRSAAVPGLPSDLVAILTDDPDPAVRRELATNHPDAPGELLLRCFLEGQARHVLPARPRFPVHGLARFADHEDPQVRRLALRDPALDPSVAERLTRDRSERVRTAAARCPLLPADRIAALLDDPELAVDAAANPSLQWEAALERVL</sequence>
<proteinExistence type="predicted"/>
<evidence type="ECO:0008006" key="3">
    <source>
        <dbReference type="Google" id="ProtNLM"/>
    </source>
</evidence>
<dbReference type="InterPro" id="IPR004830">
    <property type="entry name" value="LRR_variant"/>
</dbReference>
<gene>
    <name evidence="1" type="ORF">ACFQ5G_52635</name>
</gene>
<comment type="caution">
    <text evidence="1">The sequence shown here is derived from an EMBL/GenBank/DDBJ whole genome shotgun (WGS) entry which is preliminary data.</text>
</comment>
<evidence type="ECO:0000313" key="1">
    <source>
        <dbReference type="EMBL" id="MFD1374033.1"/>
    </source>
</evidence>
<organism evidence="1 2">
    <name type="scientific">Actinoplanes sichuanensis</name>
    <dbReference type="NCBI Taxonomy" id="512349"/>
    <lineage>
        <taxon>Bacteria</taxon>
        <taxon>Bacillati</taxon>
        <taxon>Actinomycetota</taxon>
        <taxon>Actinomycetes</taxon>
        <taxon>Micromonosporales</taxon>
        <taxon>Micromonosporaceae</taxon>
        <taxon>Actinoplanes</taxon>
    </lineage>
</organism>
<dbReference type="Gene3D" id="1.25.10.10">
    <property type="entry name" value="Leucine-rich Repeat Variant"/>
    <property type="match status" value="2"/>
</dbReference>
<dbReference type="RefSeq" id="WP_317794362.1">
    <property type="nucleotide sequence ID" value="NZ_AP028461.1"/>
</dbReference>
<dbReference type="SUPFAM" id="SSF48371">
    <property type="entry name" value="ARM repeat"/>
    <property type="match status" value="2"/>
</dbReference>
<accession>A0ABW4ATX5</accession>
<dbReference type="Proteomes" id="UP001597183">
    <property type="component" value="Unassembled WGS sequence"/>
</dbReference>
<dbReference type="Pfam" id="PF01816">
    <property type="entry name" value="LRV"/>
    <property type="match status" value="1"/>
</dbReference>
<name>A0ABW4ATX5_9ACTN</name>